<dbReference type="RefSeq" id="WP_034531202.1">
    <property type="nucleotide sequence ID" value="NZ_CP012920.1"/>
</dbReference>
<evidence type="ECO:0000259" key="2">
    <source>
        <dbReference type="Pfam" id="PF07319"/>
    </source>
</evidence>
<dbReference type="SUPFAM" id="SSF52540">
    <property type="entry name" value="P-loop containing nucleoside triphosphate hydrolases"/>
    <property type="match status" value="1"/>
</dbReference>
<dbReference type="InterPro" id="IPR002611">
    <property type="entry name" value="IstB_ATP-bd"/>
</dbReference>
<proteinExistence type="predicted"/>
<dbReference type="Pfam" id="PF07319">
    <property type="entry name" value="DnaI_N"/>
    <property type="match status" value="1"/>
</dbReference>
<evidence type="ECO:0000259" key="1">
    <source>
        <dbReference type="Pfam" id="PF01695"/>
    </source>
</evidence>
<dbReference type="Proteomes" id="UP000067203">
    <property type="component" value="Chromosome"/>
</dbReference>
<feature type="domain" description="IstB-like ATP-binding" evidence="1">
    <location>
        <begin position="161"/>
        <end position="270"/>
    </location>
</feature>
<dbReference type="Pfam" id="PF01695">
    <property type="entry name" value="IstB_IS21"/>
    <property type="match status" value="1"/>
</dbReference>
<dbReference type="NCBIfam" id="NF006505">
    <property type="entry name" value="PRK08939.1"/>
    <property type="match status" value="1"/>
</dbReference>
<dbReference type="GO" id="GO:0005524">
    <property type="term" value="F:ATP binding"/>
    <property type="evidence" value="ECO:0007669"/>
    <property type="project" value="InterPro"/>
</dbReference>
<reference evidence="4" key="1">
    <citation type="submission" date="2015-10" db="EMBL/GenBank/DDBJ databases">
        <title>Bioinformatic analysis of the first complete genome sequence of Lactobacillus kunkeei strain MP2, an Apis mellifera gut isolate.</title>
        <authorList>
            <person name="Asenjo F."/>
            <person name="Olmos A."/>
            <person name="Henriquez-Piskulich P."/>
            <person name="Aldea P."/>
            <person name="Ugalde J.A."/>
            <person name="Trombert A.N."/>
        </authorList>
    </citation>
    <scope>NUCLEOTIDE SEQUENCE [LARGE SCALE GENOMIC DNA]</scope>
    <source>
        <strain evidence="4">MP2</strain>
    </source>
</reference>
<dbReference type="InterPro" id="IPR009928">
    <property type="entry name" value="DnaI_N"/>
</dbReference>
<dbReference type="PANTHER" id="PTHR30050:SF8">
    <property type="entry name" value="PRIMOSOMAL PROTEIN DNAI"/>
    <property type="match status" value="1"/>
</dbReference>
<dbReference type="CDD" id="cd00009">
    <property type="entry name" value="AAA"/>
    <property type="match status" value="1"/>
</dbReference>
<dbReference type="GO" id="GO:0006260">
    <property type="term" value="P:DNA replication"/>
    <property type="evidence" value="ECO:0007669"/>
    <property type="project" value="TreeGrafter"/>
</dbReference>
<reference evidence="3 4" key="2">
    <citation type="journal article" date="2016" name="PeerJ">
        <title>Genome sequencing and analysis of the first complete genome of Lactobacillus kunkeei strain MP2, an Apis mellifera gut isolate.</title>
        <authorList>
            <person name="Asenjo F."/>
            <person name="Olmos A."/>
            <person name="Henriquez-Piskulich P."/>
            <person name="Polanco V."/>
            <person name="Aldea P."/>
            <person name="Ugalde J.A."/>
            <person name="Trombert A.N."/>
        </authorList>
    </citation>
    <scope>NUCLEOTIDE SEQUENCE [LARGE SCALE GENOMIC DNA]</scope>
    <source>
        <strain evidence="3 4">MP2</strain>
    </source>
</reference>
<protein>
    <submittedName>
        <fullName evidence="3">Primosomal protein DnaI</fullName>
    </submittedName>
</protein>
<organism evidence="3 4">
    <name type="scientific">Apilactobacillus kunkeei</name>
    <dbReference type="NCBI Taxonomy" id="148814"/>
    <lineage>
        <taxon>Bacteria</taxon>
        <taxon>Bacillati</taxon>
        <taxon>Bacillota</taxon>
        <taxon>Bacilli</taxon>
        <taxon>Lactobacillales</taxon>
        <taxon>Lactobacillaceae</taxon>
        <taxon>Apilactobacillus</taxon>
    </lineage>
</organism>
<dbReference type="AlphaFoldDB" id="A0AAC8WDQ7"/>
<dbReference type="PANTHER" id="PTHR30050">
    <property type="entry name" value="CHROMOSOMAL REPLICATION INITIATOR PROTEIN DNAA"/>
    <property type="match status" value="1"/>
</dbReference>
<accession>A0AAC8WDQ7</accession>
<name>A0AAC8WDQ7_9LACO</name>
<gene>
    <name evidence="3" type="ORF">APS55_06940</name>
</gene>
<sequence>MKNLSDEFAKTLSKPKYNERYQKSVNAVLNNEDVKSFLNKHKDELEDDVVKRSMSKLYEFVQENNKLKNNQPTTIPGYTPVLVVNKGLVDISYVPTQETKDNMKKAKVLKRIHAVEMPKNIKDITMDQFDLGGNDSLRGKAFGAISDFIEEYTNTPKKWHQGMYLYGEFGVGKTFLMAAMANELAKNGFEVTLVHFPSFAVEMKSAISSNLVADKLDAIKKTPVLILDDIGADSMSSWVRDDILGVILEYRMQNSLSTFFTSNFSMKQFEEEHLAVNNKGDVEPLKAKRIMQRVHYLAKEVGMFGQNRRPQ</sequence>
<dbReference type="KEGG" id="lku:APS55_06940"/>
<feature type="domain" description="Primosomal DnaI N-terminal" evidence="2">
    <location>
        <begin position="1"/>
        <end position="93"/>
    </location>
</feature>
<dbReference type="Gene3D" id="3.40.50.300">
    <property type="entry name" value="P-loop containing nucleotide triphosphate hydrolases"/>
    <property type="match status" value="1"/>
</dbReference>
<evidence type="ECO:0000313" key="4">
    <source>
        <dbReference type="Proteomes" id="UP000067203"/>
    </source>
</evidence>
<dbReference type="EMBL" id="CP012920">
    <property type="protein sequence ID" value="ALJ31962.1"/>
    <property type="molecule type" value="Genomic_DNA"/>
</dbReference>
<evidence type="ECO:0000313" key="3">
    <source>
        <dbReference type="EMBL" id="ALJ31962.1"/>
    </source>
</evidence>
<dbReference type="InterPro" id="IPR027417">
    <property type="entry name" value="P-loop_NTPase"/>
</dbReference>